<dbReference type="PROSITE" id="PS51296">
    <property type="entry name" value="RIESKE"/>
    <property type="match status" value="1"/>
</dbReference>
<feature type="region of interest" description="Disordered" evidence="5">
    <location>
        <begin position="37"/>
        <end position="93"/>
    </location>
</feature>
<evidence type="ECO:0000256" key="3">
    <source>
        <dbReference type="ARBA" id="ARBA00023004"/>
    </source>
</evidence>
<proteinExistence type="predicted"/>
<dbReference type="Proteomes" id="UP001530377">
    <property type="component" value="Unassembled WGS sequence"/>
</dbReference>
<evidence type="ECO:0000256" key="1">
    <source>
        <dbReference type="ARBA" id="ARBA00022714"/>
    </source>
</evidence>
<keyword evidence="4" id="KW-0411">Iron-sulfur</keyword>
<evidence type="ECO:0000313" key="8">
    <source>
        <dbReference type="EMBL" id="KAL3823616.1"/>
    </source>
</evidence>
<keyword evidence="9" id="KW-1185">Reference proteome</keyword>
<reference evidence="8 9" key="1">
    <citation type="submission" date="2024-10" db="EMBL/GenBank/DDBJ databases">
        <title>Updated reference genomes for cyclostephanoid diatoms.</title>
        <authorList>
            <person name="Roberts W.R."/>
            <person name="Alverson A.J."/>
        </authorList>
    </citation>
    <scope>NUCLEOTIDE SEQUENCE [LARGE SCALE GENOMIC DNA]</scope>
    <source>
        <strain evidence="8 9">AJA228-03</strain>
    </source>
</reference>
<sequence>MKPISLACLLIAIGSSNVPSVSATGLGVPAAAFHLASPRRPPSPTGIDHPSASRPRSIDGTALLMGSRRGKGGNLKRSLDDSGPGAVGRGRGQEITGVTLPDIGKIRGWAFGGGRSVACANVDGKYLAVDGICPRCGFDLYRGKILDDAEVWGPEPHVACPTCAATYSLKTGFFGPEYKATGLAGFVNTWAKAATIGNAMKNVQAFIITKDDETGKVYYREQ</sequence>
<keyword evidence="1" id="KW-0001">2Fe-2S</keyword>
<comment type="caution">
    <text evidence="8">The sequence shown here is derived from an EMBL/GenBank/DDBJ whole genome shotgun (WGS) entry which is preliminary data.</text>
</comment>
<gene>
    <name evidence="8" type="ORF">ACHAXA_005597</name>
</gene>
<keyword evidence="2" id="KW-0479">Metal-binding</keyword>
<protein>
    <recommendedName>
        <fullName evidence="7">Rieske domain-containing protein</fullName>
    </recommendedName>
</protein>
<dbReference type="Gene3D" id="2.102.10.10">
    <property type="entry name" value="Rieske [2Fe-2S] iron-sulphur domain"/>
    <property type="match status" value="1"/>
</dbReference>
<accession>A0ABD3SGS8</accession>
<feature type="domain" description="Rieske" evidence="7">
    <location>
        <begin position="95"/>
        <end position="172"/>
    </location>
</feature>
<feature type="signal peptide" evidence="6">
    <location>
        <begin position="1"/>
        <end position="23"/>
    </location>
</feature>
<dbReference type="EMBL" id="JALLPB020000033">
    <property type="protein sequence ID" value="KAL3823616.1"/>
    <property type="molecule type" value="Genomic_DNA"/>
</dbReference>
<keyword evidence="6" id="KW-0732">Signal</keyword>
<evidence type="ECO:0000313" key="9">
    <source>
        <dbReference type="Proteomes" id="UP001530377"/>
    </source>
</evidence>
<feature type="chain" id="PRO_5044785917" description="Rieske domain-containing protein" evidence="6">
    <location>
        <begin position="24"/>
        <end position="222"/>
    </location>
</feature>
<dbReference type="GO" id="GO:0051537">
    <property type="term" value="F:2 iron, 2 sulfur cluster binding"/>
    <property type="evidence" value="ECO:0007669"/>
    <property type="project" value="UniProtKB-KW"/>
</dbReference>
<evidence type="ECO:0000256" key="4">
    <source>
        <dbReference type="ARBA" id="ARBA00023014"/>
    </source>
</evidence>
<evidence type="ECO:0000256" key="5">
    <source>
        <dbReference type="SAM" id="MobiDB-lite"/>
    </source>
</evidence>
<dbReference type="AlphaFoldDB" id="A0ABD3SGS8"/>
<evidence type="ECO:0000256" key="6">
    <source>
        <dbReference type="SAM" id="SignalP"/>
    </source>
</evidence>
<name>A0ABD3SGS8_9STRA</name>
<dbReference type="GO" id="GO:0046872">
    <property type="term" value="F:metal ion binding"/>
    <property type="evidence" value="ECO:0007669"/>
    <property type="project" value="UniProtKB-KW"/>
</dbReference>
<organism evidence="8 9">
    <name type="scientific">Cyclostephanos tholiformis</name>
    <dbReference type="NCBI Taxonomy" id="382380"/>
    <lineage>
        <taxon>Eukaryota</taxon>
        <taxon>Sar</taxon>
        <taxon>Stramenopiles</taxon>
        <taxon>Ochrophyta</taxon>
        <taxon>Bacillariophyta</taxon>
        <taxon>Coscinodiscophyceae</taxon>
        <taxon>Thalassiosirophycidae</taxon>
        <taxon>Stephanodiscales</taxon>
        <taxon>Stephanodiscaceae</taxon>
        <taxon>Cyclostephanos</taxon>
    </lineage>
</organism>
<evidence type="ECO:0000259" key="7">
    <source>
        <dbReference type="PROSITE" id="PS51296"/>
    </source>
</evidence>
<dbReference type="SUPFAM" id="SSF50022">
    <property type="entry name" value="ISP domain"/>
    <property type="match status" value="1"/>
</dbReference>
<evidence type="ECO:0000256" key="2">
    <source>
        <dbReference type="ARBA" id="ARBA00022723"/>
    </source>
</evidence>
<keyword evidence="3" id="KW-0408">Iron</keyword>
<dbReference type="InterPro" id="IPR017941">
    <property type="entry name" value="Rieske_2Fe-2S"/>
</dbReference>
<dbReference type="InterPro" id="IPR036922">
    <property type="entry name" value="Rieske_2Fe-2S_sf"/>
</dbReference>